<name>A0AC34GYJ4_9BILA</name>
<organism evidence="1 2">
    <name type="scientific">Panagrolaimus sp. ES5</name>
    <dbReference type="NCBI Taxonomy" id="591445"/>
    <lineage>
        <taxon>Eukaryota</taxon>
        <taxon>Metazoa</taxon>
        <taxon>Ecdysozoa</taxon>
        <taxon>Nematoda</taxon>
        <taxon>Chromadorea</taxon>
        <taxon>Rhabditida</taxon>
        <taxon>Tylenchina</taxon>
        <taxon>Panagrolaimomorpha</taxon>
        <taxon>Panagrolaimoidea</taxon>
        <taxon>Panagrolaimidae</taxon>
        <taxon>Panagrolaimus</taxon>
    </lineage>
</organism>
<accession>A0AC34GYJ4</accession>
<dbReference type="Proteomes" id="UP000887579">
    <property type="component" value="Unplaced"/>
</dbReference>
<reference evidence="2" key="1">
    <citation type="submission" date="2022-11" db="UniProtKB">
        <authorList>
            <consortium name="WormBaseParasite"/>
        </authorList>
    </citation>
    <scope>IDENTIFICATION</scope>
</reference>
<proteinExistence type="predicted"/>
<protein>
    <submittedName>
        <fullName evidence="2">Uncharacterized protein</fullName>
    </submittedName>
</protein>
<evidence type="ECO:0000313" key="1">
    <source>
        <dbReference type="Proteomes" id="UP000887579"/>
    </source>
</evidence>
<sequence>MNKNIPSHFISCCSDCSKVFHRSCKNIDLSCPNCAPFKPTLESCKAHLVEEQDLINQRIAEIIITISEKELPFRHEAQKLSPGILTKTLEKTLEKYGGSRKAFFQSYSAAHLIKMGNNLSKITDDLPAEIVTDERITVIFEAIKLFFAAKKSMKKDFMTDAEIEEMKEKILEFGNYMKENLGSLKTKQKGHIFLFEVPKFVSQFRTASFFSDEPVEAYHPLMNEQEKRLKFKDDPKRYSLLMKWAIDHNYYFDNVDCKGFEEQKNNSVNR</sequence>
<evidence type="ECO:0000313" key="2">
    <source>
        <dbReference type="WBParaSite" id="ES5_v2.g9682.t1"/>
    </source>
</evidence>
<dbReference type="WBParaSite" id="ES5_v2.g9682.t1">
    <property type="protein sequence ID" value="ES5_v2.g9682.t1"/>
    <property type="gene ID" value="ES5_v2.g9682"/>
</dbReference>